<evidence type="ECO:0000256" key="1">
    <source>
        <dbReference type="ARBA" id="ARBA00001946"/>
    </source>
</evidence>
<evidence type="ECO:0000256" key="8">
    <source>
        <dbReference type="HAMAP-Rule" id="MF_00265"/>
    </source>
</evidence>
<keyword evidence="10" id="KW-0255">Endonuclease</keyword>
<dbReference type="GO" id="GO:0004519">
    <property type="term" value="F:endonuclease activity"/>
    <property type="evidence" value="ECO:0007669"/>
    <property type="project" value="UniProtKB-KW"/>
</dbReference>
<dbReference type="Proteomes" id="UP000295351">
    <property type="component" value="Unassembled WGS sequence"/>
</dbReference>
<dbReference type="InterPro" id="IPR050556">
    <property type="entry name" value="Type_II_TA_system_RNase"/>
</dbReference>
<evidence type="ECO:0000256" key="6">
    <source>
        <dbReference type="ARBA" id="ARBA00022842"/>
    </source>
</evidence>
<dbReference type="InterPro" id="IPR029060">
    <property type="entry name" value="PIN-like_dom_sf"/>
</dbReference>
<evidence type="ECO:0000313" key="11">
    <source>
        <dbReference type="Proteomes" id="UP000295351"/>
    </source>
</evidence>
<dbReference type="EMBL" id="SLVX01000002">
    <property type="protein sequence ID" value="TCN47744.1"/>
    <property type="molecule type" value="Genomic_DNA"/>
</dbReference>
<reference evidence="10 11" key="1">
    <citation type="submission" date="2019-03" db="EMBL/GenBank/DDBJ databases">
        <title>Genomic Encyclopedia of Type Strains, Phase IV (KMG-IV): sequencing the most valuable type-strain genomes for metagenomic binning, comparative biology and taxonomic classification.</title>
        <authorList>
            <person name="Goeker M."/>
        </authorList>
    </citation>
    <scope>NUCLEOTIDE SEQUENCE [LARGE SCALE GENOMIC DNA]</scope>
    <source>
        <strain evidence="10 11">DSM 18401</strain>
    </source>
</reference>
<dbReference type="PANTHER" id="PTHR33653">
    <property type="entry name" value="RIBONUCLEASE VAPC2"/>
    <property type="match status" value="1"/>
</dbReference>
<dbReference type="InterPro" id="IPR022907">
    <property type="entry name" value="VapC_family"/>
</dbReference>
<keyword evidence="4 8" id="KW-0479">Metal-binding</keyword>
<dbReference type="GO" id="GO:0090729">
    <property type="term" value="F:toxin activity"/>
    <property type="evidence" value="ECO:0007669"/>
    <property type="project" value="UniProtKB-KW"/>
</dbReference>
<keyword evidence="3 8" id="KW-0540">Nuclease</keyword>
<evidence type="ECO:0000259" key="9">
    <source>
        <dbReference type="Pfam" id="PF01850"/>
    </source>
</evidence>
<feature type="binding site" evidence="8">
    <location>
        <position position="100"/>
    </location>
    <ligand>
        <name>Mg(2+)</name>
        <dbReference type="ChEBI" id="CHEBI:18420"/>
    </ligand>
</feature>
<keyword evidence="11" id="KW-1185">Reference proteome</keyword>
<keyword evidence="2 8" id="KW-1277">Toxin-antitoxin system</keyword>
<dbReference type="SUPFAM" id="SSF88723">
    <property type="entry name" value="PIN domain-like"/>
    <property type="match status" value="1"/>
</dbReference>
<dbReference type="CDD" id="cd18748">
    <property type="entry name" value="PIN_VapC4-5_FitB-like"/>
    <property type="match status" value="1"/>
</dbReference>
<sequence>MTAFRYMLDTNAISEMVRNPDGTLADRVKAAPTDALCTSAIVVSELRYGLRKRGAVSLARRVEAVLGEIAILPYDTPVSFAYAQTRDALERRGQPIGYTDLFIAAHALSLELTLVTANVREFSRVEGLKVENWLEAGP</sequence>
<dbReference type="GO" id="GO:0016787">
    <property type="term" value="F:hydrolase activity"/>
    <property type="evidence" value="ECO:0007669"/>
    <property type="project" value="UniProtKB-KW"/>
</dbReference>
<dbReference type="GO" id="GO:0000287">
    <property type="term" value="F:magnesium ion binding"/>
    <property type="evidence" value="ECO:0007669"/>
    <property type="project" value="UniProtKB-UniRule"/>
</dbReference>
<evidence type="ECO:0000256" key="2">
    <source>
        <dbReference type="ARBA" id="ARBA00022649"/>
    </source>
</evidence>
<name>A0A4R2D6J1_SHIGR</name>
<evidence type="ECO:0000256" key="3">
    <source>
        <dbReference type="ARBA" id="ARBA00022722"/>
    </source>
</evidence>
<evidence type="ECO:0000256" key="5">
    <source>
        <dbReference type="ARBA" id="ARBA00022801"/>
    </source>
</evidence>
<feature type="binding site" evidence="8">
    <location>
        <position position="9"/>
    </location>
    <ligand>
        <name>Mg(2+)</name>
        <dbReference type="ChEBI" id="CHEBI:18420"/>
    </ligand>
</feature>
<dbReference type="InterPro" id="IPR002716">
    <property type="entry name" value="PIN_dom"/>
</dbReference>
<dbReference type="EC" id="3.1.-.-" evidence="8"/>
<comment type="caution">
    <text evidence="10">The sequence shown here is derived from an EMBL/GenBank/DDBJ whole genome shotgun (WGS) entry which is preliminary data.</text>
</comment>
<evidence type="ECO:0000313" key="10">
    <source>
        <dbReference type="EMBL" id="TCN47744.1"/>
    </source>
</evidence>
<gene>
    <name evidence="8" type="primary">vapC</name>
    <name evidence="10" type="ORF">EV665_102264</name>
</gene>
<feature type="domain" description="PIN" evidence="9">
    <location>
        <begin position="6"/>
        <end position="127"/>
    </location>
</feature>
<dbReference type="Gene3D" id="3.40.50.1010">
    <property type="entry name" value="5'-nuclease"/>
    <property type="match status" value="1"/>
</dbReference>
<dbReference type="PANTHER" id="PTHR33653:SF1">
    <property type="entry name" value="RIBONUCLEASE VAPC2"/>
    <property type="match status" value="1"/>
</dbReference>
<protein>
    <recommendedName>
        <fullName evidence="8">Ribonuclease VapC</fullName>
        <shortName evidence="8">RNase VapC</shortName>
        <ecNumber evidence="8">3.1.-.-</ecNumber>
    </recommendedName>
    <alternativeName>
        <fullName evidence="8">Toxin VapC</fullName>
    </alternativeName>
</protein>
<comment type="cofactor">
    <cofactor evidence="1 8">
        <name>Mg(2+)</name>
        <dbReference type="ChEBI" id="CHEBI:18420"/>
    </cofactor>
</comment>
<dbReference type="RefSeq" id="WP_133033229.1">
    <property type="nucleotide sequence ID" value="NZ_BAABEI010000012.1"/>
</dbReference>
<dbReference type="Pfam" id="PF01850">
    <property type="entry name" value="PIN"/>
    <property type="match status" value="1"/>
</dbReference>
<evidence type="ECO:0000256" key="7">
    <source>
        <dbReference type="ARBA" id="ARBA00038093"/>
    </source>
</evidence>
<proteinExistence type="inferred from homology"/>
<comment type="similarity">
    <text evidence="7 8">Belongs to the PINc/VapC protein family.</text>
</comment>
<keyword evidence="6 8" id="KW-0460">Magnesium</keyword>
<comment type="function">
    <text evidence="8">Toxic component of a toxin-antitoxin (TA) system. An RNase.</text>
</comment>
<dbReference type="HAMAP" id="MF_00265">
    <property type="entry name" value="VapC_Nob1"/>
    <property type="match status" value="1"/>
</dbReference>
<keyword evidence="8" id="KW-0800">Toxin</keyword>
<evidence type="ECO:0000256" key="4">
    <source>
        <dbReference type="ARBA" id="ARBA00022723"/>
    </source>
</evidence>
<dbReference type="GO" id="GO:0004540">
    <property type="term" value="F:RNA nuclease activity"/>
    <property type="evidence" value="ECO:0007669"/>
    <property type="project" value="InterPro"/>
</dbReference>
<accession>A0A4R2D6J1</accession>
<organism evidence="10 11">
    <name type="scientific">Shinella granuli</name>
    <dbReference type="NCBI Taxonomy" id="323621"/>
    <lineage>
        <taxon>Bacteria</taxon>
        <taxon>Pseudomonadati</taxon>
        <taxon>Pseudomonadota</taxon>
        <taxon>Alphaproteobacteria</taxon>
        <taxon>Hyphomicrobiales</taxon>
        <taxon>Rhizobiaceae</taxon>
        <taxon>Shinella</taxon>
    </lineage>
</organism>
<keyword evidence="5 8" id="KW-0378">Hydrolase</keyword>
<dbReference type="AlphaFoldDB" id="A0A4R2D6J1"/>